<evidence type="ECO:0000256" key="3">
    <source>
        <dbReference type="ARBA" id="ARBA00022989"/>
    </source>
</evidence>
<name>A0A2V1E7K3_9PLEO</name>
<feature type="transmembrane region" description="Helical" evidence="6">
    <location>
        <begin position="82"/>
        <end position="103"/>
    </location>
</feature>
<comment type="similarity">
    <text evidence="5">Belongs to the SAT4 family.</text>
</comment>
<feature type="transmembrane region" description="Helical" evidence="6">
    <location>
        <begin position="124"/>
        <end position="146"/>
    </location>
</feature>
<sequence>MQTVYHGMLAVRTSFALTTLSTIVVGLRFYSRAYLVRKLGSSDWMMLGGLLTAWSCAVVTYYNNLYVDYSKVHDRESYARVVHRSLLVLWAFRFVYMLDHLFIKLSILLFYKYIASSHRSFHRAVYALIALVATSSIIMICISVFICRPVSDAWSAHVFIQQFSGVKTTQCLDPTGLWFFNAAFNVATDAIIWILPFPFFLHLQSMPVRRRLELTAIFSIGILAITASAVRLYFVSRWLSSFVESGKQFANLLIWSQVELHAGIIAASIPFLRPLAAQVLRKAGAARGRDHQNSPGPARNLMLPETTEDNVIMPRTPIIPSPVPTLGSDRGFRAVPSTLSPIVPVKPGLAIHTV</sequence>
<dbReference type="InterPro" id="IPR049326">
    <property type="entry name" value="Rhodopsin_dom_fungi"/>
</dbReference>
<evidence type="ECO:0000256" key="5">
    <source>
        <dbReference type="ARBA" id="ARBA00038359"/>
    </source>
</evidence>
<organism evidence="8 9">
    <name type="scientific">Periconia macrospinosa</name>
    <dbReference type="NCBI Taxonomy" id="97972"/>
    <lineage>
        <taxon>Eukaryota</taxon>
        <taxon>Fungi</taxon>
        <taxon>Dikarya</taxon>
        <taxon>Ascomycota</taxon>
        <taxon>Pezizomycotina</taxon>
        <taxon>Dothideomycetes</taxon>
        <taxon>Pleosporomycetidae</taxon>
        <taxon>Pleosporales</taxon>
        <taxon>Massarineae</taxon>
        <taxon>Periconiaceae</taxon>
        <taxon>Periconia</taxon>
    </lineage>
</organism>
<dbReference type="GO" id="GO:0016020">
    <property type="term" value="C:membrane"/>
    <property type="evidence" value="ECO:0007669"/>
    <property type="project" value="UniProtKB-SubCell"/>
</dbReference>
<accession>A0A2V1E7K3</accession>
<feature type="transmembrane region" description="Helical" evidence="6">
    <location>
        <begin position="254"/>
        <end position="272"/>
    </location>
</feature>
<dbReference type="STRING" id="97972.A0A2V1E7K3"/>
<feature type="domain" description="Rhodopsin" evidence="7">
    <location>
        <begin position="27"/>
        <end position="276"/>
    </location>
</feature>
<evidence type="ECO:0000256" key="2">
    <source>
        <dbReference type="ARBA" id="ARBA00022692"/>
    </source>
</evidence>
<keyword evidence="3 6" id="KW-1133">Transmembrane helix</keyword>
<evidence type="ECO:0000256" key="6">
    <source>
        <dbReference type="SAM" id="Phobius"/>
    </source>
</evidence>
<dbReference type="Proteomes" id="UP000244855">
    <property type="component" value="Unassembled WGS sequence"/>
</dbReference>
<keyword evidence="9" id="KW-1185">Reference proteome</keyword>
<reference evidence="8 9" key="1">
    <citation type="journal article" date="2018" name="Sci. Rep.">
        <title>Comparative genomics provides insights into the lifestyle and reveals functional heterogeneity of dark septate endophytic fungi.</title>
        <authorList>
            <person name="Knapp D.G."/>
            <person name="Nemeth J.B."/>
            <person name="Barry K."/>
            <person name="Hainaut M."/>
            <person name="Henrissat B."/>
            <person name="Johnson J."/>
            <person name="Kuo A."/>
            <person name="Lim J.H.P."/>
            <person name="Lipzen A."/>
            <person name="Nolan M."/>
            <person name="Ohm R.A."/>
            <person name="Tamas L."/>
            <person name="Grigoriev I.V."/>
            <person name="Spatafora J.W."/>
            <person name="Nagy L.G."/>
            <person name="Kovacs G.M."/>
        </authorList>
    </citation>
    <scope>NUCLEOTIDE SEQUENCE [LARGE SCALE GENOMIC DNA]</scope>
    <source>
        <strain evidence="8 9">DSE2036</strain>
    </source>
</reference>
<feature type="transmembrane region" description="Helical" evidence="6">
    <location>
        <begin position="42"/>
        <end position="62"/>
    </location>
</feature>
<evidence type="ECO:0000313" key="9">
    <source>
        <dbReference type="Proteomes" id="UP000244855"/>
    </source>
</evidence>
<evidence type="ECO:0000313" key="8">
    <source>
        <dbReference type="EMBL" id="PVI06122.1"/>
    </source>
</evidence>
<dbReference type="Pfam" id="PF20684">
    <property type="entry name" value="Fung_rhodopsin"/>
    <property type="match status" value="1"/>
</dbReference>
<evidence type="ECO:0000256" key="4">
    <source>
        <dbReference type="ARBA" id="ARBA00023136"/>
    </source>
</evidence>
<proteinExistence type="inferred from homology"/>
<dbReference type="PANTHER" id="PTHR33048:SF124">
    <property type="entry name" value="INTEGRAL MEMBRANE PROTEIN"/>
    <property type="match status" value="1"/>
</dbReference>
<dbReference type="OrthoDB" id="3934549at2759"/>
<dbReference type="AlphaFoldDB" id="A0A2V1E7K3"/>
<evidence type="ECO:0000256" key="1">
    <source>
        <dbReference type="ARBA" id="ARBA00004141"/>
    </source>
</evidence>
<dbReference type="EMBL" id="KZ805310">
    <property type="protein sequence ID" value="PVI06122.1"/>
    <property type="molecule type" value="Genomic_DNA"/>
</dbReference>
<evidence type="ECO:0000259" key="7">
    <source>
        <dbReference type="Pfam" id="PF20684"/>
    </source>
</evidence>
<feature type="transmembrane region" description="Helical" evidence="6">
    <location>
        <begin position="182"/>
        <end position="202"/>
    </location>
</feature>
<gene>
    <name evidence="8" type="ORF">DM02DRAFT_35104</name>
</gene>
<keyword evidence="2 6" id="KW-0812">Transmembrane</keyword>
<feature type="transmembrane region" description="Helical" evidence="6">
    <location>
        <begin position="214"/>
        <end position="234"/>
    </location>
</feature>
<protein>
    <recommendedName>
        <fullName evidence="7">Rhodopsin domain-containing protein</fullName>
    </recommendedName>
</protein>
<feature type="transmembrane region" description="Helical" evidence="6">
    <location>
        <begin position="6"/>
        <end position="30"/>
    </location>
</feature>
<comment type="subcellular location">
    <subcellularLocation>
        <location evidence="1">Membrane</location>
        <topology evidence="1">Multi-pass membrane protein</topology>
    </subcellularLocation>
</comment>
<dbReference type="PANTHER" id="PTHR33048">
    <property type="entry name" value="PTH11-LIKE INTEGRAL MEMBRANE PROTEIN (AFU_ORTHOLOGUE AFUA_5G11245)"/>
    <property type="match status" value="1"/>
</dbReference>
<keyword evidence="4 6" id="KW-0472">Membrane</keyword>
<dbReference type="InterPro" id="IPR052337">
    <property type="entry name" value="SAT4-like"/>
</dbReference>